<evidence type="ECO:0000313" key="8">
    <source>
        <dbReference type="EMBL" id="MBB6113062.1"/>
    </source>
</evidence>
<keyword evidence="2 4" id="KW-0479">Metal-binding</keyword>
<comment type="caution">
    <text evidence="8">The sequence shown here is derived from an EMBL/GenBank/DDBJ whole genome shotgun (WGS) entry which is preliminary data.</text>
</comment>
<keyword evidence="9" id="KW-1185">Reference proteome</keyword>
<name>A0ABR6PTF3_9SPHI</name>
<dbReference type="PROSITE" id="PS51257">
    <property type="entry name" value="PROKAR_LIPOPROTEIN"/>
    <property type="match status" value="1"/>
</dbReference>
<evidence type="ECO:0000256" key="1">
    <source>
        <dbReference type="ARBA" id="ARBA00022617"/>
    </source>
</evidence>
<proteinExistence type="predicted"/>
<evidence type="ECO:0000256" key="5">
    <source>
        <dbReference type="SAM" id="MobiDB-lite"/>
    </source>
</evidence>
<gene>
    <name evidence="8" type="ORF">HDF23_005845</name>
</gene>
<evidence type="ECO:0000256" key="6">
    <source>
        <dbReference type="SAM" id="SignalP"/>
    </source>
</evidence>
<evidence type="ECO:0000259" key="7">
    <source>
        <dbReference type="PROSITE" id="PS51007"/>
    </source>
</evidence>
<organism evidence="8 9">
    <name type="scientific">Mucilaginibacter lappiensis</name>
    <dbReference type="NCBI Taxonomy" id="354630"/>
    <lineage>
        <taxon>Bacteria</taxon>
        <taxon>Pseudomonadati</taxon>
        <taxon>Bacteroidota</taxon>
        <taxon>Sphingobacteriia</taxon>
        <taxon>Sphingobacteriales</taxon>
        <taxon>Sphingobacteriaceae</taxon>
        <taxon>Mucilaginibacter</taxon>
    </lineage>
</organism>
<evidence type="ECO:0000256" key="2">
    <source>
        <dbReference type="ARBA" id="ARBA00022723"/>
    </source>
</evidence>
<accession>A0ABR6PTF3</accession>
<keyword evidence="3 4" id="KW-0408">Iron</keyword>
<dbReference type="RefSeq" id="WP_076378889.1">
    <property type="nucleotide sequence ID" value="NZ_FTMG01000027.1"/>
</dbReference>
<feature type="region of interest" description="Disordered" evidence="5">
    <location>
        <begin position="26"/>
        <end position="45"/>
    </location>
</feature>
<dbReference type="EMBL" id="JACHCB010000027">
    <property type="protein sequence ID" value="MBB6113062.1"/>
    <property type="molecule type" value="Genomic_DNA"/>
</dbReference>
<evidence type="ECO:0000256" key="3">
    <source>
        <dbReference type="ARBA" id="ARBA00023004"/>
    </source>
</evidence>
<feature type="domain" description="Cytochrome c" evidence="7">
    <location>
        <begin position="57"/>
        <end position="140"/>
    </location>
</feature>
<dbReference type="InterPro" id="IPR036909">
    <property type="entry name" value="Cyt_c-like_dom_sf"/>
</dbReference>
<dbReference type="Pfam" id="PF00034">
    <property type="entry name" value="Cytochrom_C"/>
    <property type="match status" value="1"/>
</dbReference>
<dbReference type="InterPro" id="IPR009056">
    <property type="entry name" value="Cyt_c-like_dom"/>
</dbReference>
<feature type="signal peptide" evidence="6">
    <location>
        <begin position="1"/>
        <end position="23"/>
    </location>
</feature>
<protein>
    <submittedName>
        <fullName evidence="8">Cytochrome c</fullName>
    </submittedName>
</protein>
<reference evidence="8 9" key="1">
    <citation type="submission" date="2020-08" db="EMBL/GenBank/DDBJ databases">
        <title>Genomic Encyclopedia of Type Strains, Phase IV (KMG-V): Genome sequencing to study the core and pangenomes of soil and plant-associated prokaryotes.</title>
        <authorList>
            <person name="Whitman W."/>
        </authorList>
    </citation>
    <scope>NUCLEOTIDE SEQUENCE [LARGE SCALE GENOMIC DNA]</scope>
    <source>
        <strain evidence="8 9">ANJLi2</strain>
    </source>
</reference>
<dbReference type="Proteomes" id="UP000541583">
    <property type="component" value="Unassembled WGS sequence"/>
</dbReference>
<keyword evidence="1 4" id="KW-0349">Heme</keyword>
<feature type="chain" id="PRO_5046303950" evidence="6">
    <location>
        <begin position="24"/>
        <end position="140"/>
    </location>
</feature>
<dbReference type="PROSITE" id="PS51007">
    <property type="entry name" value="CYTC"/>
    <property type="match status" value="1"/>
</dbReference>
<evidence type="ECO:0000256" key="4">
    <source>
        <dbReference type="PROSITE-ProRule" id="PRU00433"/>
    </source>
</evidence>
<dbReference type="Gene3D" id="1.10.760.10">
    <property type="entry name" value="Cytochrome c-like domain"/>
    <property type="match status" value="1"/>
</dbReference>
<keyword evidence="6" id="KW-0732">Signal</keyword>
<dbReference type="SUPFAM" id="SSF46626">
    <property type="entry name" value="Cytochrome c"/>
    <property type="match status" value="1"/>
</dbReference>
<evidence type="ECO:0000313" key="9">
    <source>
        <dbReference type="Proteomes" id="UP000541583"/>
    </source>
</evidence>
<sequence>MLRKALFLIALSIAIISCGGSMAPQNVTDSTKSASPKLGSDNADSAVSYSPVVTLATSSDKGALLIIQNDCRNCHREREKLIGPAFSSIAVKYTDKDIDQLATKVIKGGSGIWGDISMAPHPSLTKEDAKKMIAFIFEIK</sequence>